<accession>A0A0U2PEM6</accession>
<dbReference type="Gene3D" id="3.40.50.150">
    <property type="entry name" value="Vaccinia Virus protein VP39"/>
    <property type="match status" value="1"/>
</dbReference>
<dbReference type="RefSeq" id="WP_058383588.1">
    <property type="nucleotide sequence ID" value="NZ_CP013659.2"/>
</dbReference>
<reference evidence="1" key="1">
    <citation type="submission" date="2016-01" db="EMBL/GenBank/DDBJ databases">
        <title>Complete genome of Planococcus rifietoensis type strain M8.</title>
        <authorList>
            <person name="See-Too W.S."/>
        </authorList>
    </citation>
    <scope>NUCLEOTIDE SEQUENCE [LARGE SCALE GENOMIC DNA]</scope>
    <source>
        <strain evidence="1">M8</strain>
    </source>
</reference>
<organism evidence="1 2">
    <name type="scientific">Planococcus rifietoensis</name>
    <dbReference type="NCBI Taxonomy" id="200991"/>
    <lineage>
        <taxon>Bacteria</taxon>
        <taxon>Bacillati</taxon>
        <taxon>Bacillota</taxon>
        <taxon>Bacilli</taxon>
        <taxon>Bacillales</taxon>
        <taxon>Caryophanaceae</taxon>
        <taxon>Planococcus</taxon>
    </lineage>
</organism>
<keyword evidence="2" id="KW-1185">Reference proteome</keyword>
<keyword evidence="1" id="KW-0808">Transferase</keyword>
<dbReference type="KEGG" id="prt:AUC31_17415"/>
<name>A0A0U2PEM6_9BACL</name>
<dbReference type="REBASE" id="134254">
    <property type="entry name" value="M.PriM8ORF17415P"/>
</dbReference>
<dbReference type="SUPFAM" id="SSF53335">
    <property type="entry name" value="S-adenosyl-L-methionine-dependent methyltransferases"/>
    <property type="match status" value="1"/>
</dbReference>
<dbReference type="OrthoDB" id="8781114at2"/>
<dbReference type="GO" id="GO:0032259">
    <property type="term" value="P:methylation"/>
    <property type="evidence" value="ECO:0007669"/>
    <property type="project" value="UniProtKB-KW"/>
</dbReference>
<sequence length="151" mass="17494">MSKILDACCGSRMFWFDKQHEGVTYMDKRELSDVLCDGRTLEVKPDIIADFRDMPFQDESFYMVVFDPPHLLKAGDDSWLAKKYGKLDPDNWQGDIAKGFDECMRVLKPNGTLIFKWNEEQVKLGQVLKAISAKPLIGNKRSKTHWLVFMK</sequence>
<keyword evidence="1" id="KW-0489">Methyltransferase</keyword>
<dbReference type="STRING" id="200991.AUC31_17415"/>
<dbReference type="Proteomes" id="UP000067683">
    <property type="component" value="Chromosome"/>
</dbReference>
<protein>
    <submittedName>
        <fullName evidence="1">Methyltransferase</fullName>
    </submittedName>
</protein>
<dbReference type="AlphaFoldDB" id="A0A0U2PEM6"/>
<proteinExistence type="predicted"/>
<evidence type="ECO:0000313" key="1">
    <source>
        <dbReference type="EMBL" id="ALS76887.1"/>
    </source>
</evidence>
<gene>
    <name evidence="1" type="ORF">AUC31_17415</name>
</gene>
<dbReference type="EMBL" id="CP013659">
    <property type="protein sequence ID" value="ALS76887.1"/>
    <property type="molecule type" value="Genomic_DNA"/>
</dbReference>
<dbReference type="InterPro" id="IPR029063">
    <property type="entry name" value="SAM-dependent_MTases_sf"/>
</dbReference>
<dbReference type="GO" id="GO:0008168">
    <property type="term" value="F:methyltransferase activity"/>
    <property type="evidence" value="ECO:0007669"/>
    <property type="project" value="UniProtKB-KW"/>
</dbReference>
<evidence type="ECO:0000313" key="2">
    <source>
        <dbReference type="Proteomes" id="UP000067683"/>
    </source>
</evidence>